<keyword evidence="1" id="KW-0812">Transmembrane</keyword>
<keyword evidence="3" id="KW-1185">Reference proteome</keyword>
<dbReference type="AlphaFoldDB" id="A0A9W6EUT1"/>
<keyword evidence="1" id="KW-0472">Membrane</keyword>
<protein>
    <submittedName>
        <fullName evidence="2">Uncharacterized protein</fullName>
    </submittedName>
</protein>
<accession>A0A9W6EUT1</accession>
<feature type="transmembrane region" description="Helical" evidence="1">
    <location>
        <begin position="106"/>
        <end position="129"/>
    </location>
</feature>
<dbReference type="Proteomes" id="UP001143545">
    <property type="component" value="Unassembled WGS sequence"/>
</dbReference>
<feature type="transmembrane region" description="Helical" evidence="1">
    <location>
        <begin position="74"/>
        <end position="100"/>
    </location>
</feature>
<evidence type="ECO:0000256" key="1">
    <source>
        <dbReference type="SAM" id="Phobius"/>
    </source>
</evidence>
<sequence>MNCPNCKVEIAPDNINIQVDTAKCSYCGTVFKVSEQLHVKKSAFDLKTTPNQAWYYKERDDMVLGASLRNRQMYFFVPFAALWAGGVLTAFTVFIFEGVFLNTPFILLPLLPFLVASIFMISMAALMVAGKVEFRLNKRGGTVFTGVGNIGIKREFLWADVDTITERSSTFIYPSQVGLRIALEGKKRIAVGARLSDERRFYCGVCKKLCICIRAIETAKSNINHSWYA</sequence>
<keyword evidence="1" id="KW-1133">Transmembrane helix</keyword>
<dbReference type="RefSeq" id="WP_281754574.1">
    <property type="nucleotide sequence ID" value="NZ_BRVP01000013.1"/>
</dbReference>
<proteinExistence type="predicted"/>
<name>A0A9W6EUT1_9FLAO</name>
<comment type="caution">
    <text evidence="2">The sequence shown here is derived from an EMBL/GenBank/DDBJ whole genome shotgun (WGS) entry which is preliminary data.</text>
</comment>
<evidence type="ECO:0000313" key="2">
    <source>
        <dbReference type="EMBL" id="GLB52969.1"/>
    </source>
</evidence>
<dbReference type="EMBL" id="BRVP01000013">
    <property type="protein sequence ID" value="GLB52969.1"/>
    <property type="molecule type" value="Genomic_DNA"/>
</dbReference>
<reference evidence="2" key="1">
    <citation type="submission" date="2022-07" db="EMBL/GenBank/DDBJ databases">
        <title>Taxonomy of Novel Oxalotrophic and Methylotrophic Bacteria.</title>
        <authorList>
            <person name="Sahin N."/>
            <person name="Tani A."/>
        </authorList>
    </citation>
    <scope>NUCLEOTIDE SEQUENCE</scope>
    <source>
        <strain evidence="2">AM327</strain>
    </source>
</reference>
<evidence type="ECO:0000313" key="3">
    <source>
        <dbReference type="Proteomes" id="UP001143545"/>
    </source>
</evidence>
<gene>
    <name evidence="2" type="ORF">NBRC110019_20090</name>
</gene>
<organism evidence="2 3">
    <name type="scientific">Neptunitalea chrysea</name>
    <dbReference type="NCBI Taxonomy" id="1647581"/>
    <lineage>
        <taxon>Bacteria</taxon>
        <taxon>Pseudomonadati</taxon>
        <taxon>Bacteroidota</taxon>
        <taxon>Flavobacteriia</taxon>
        <taxon>Flavobacteriales</taxon>
        <taxon>Flavobacteriaceae</taxon>
        <taxon>Neptunitalea</taxon>
    </lineage>
</organism>